<organism evidence="2 3">
    <name type="scientific">Brevibacillus parabrevis</name>
    <dbReference type="NCBI Taxonomy" id="54914"/>
    <lineage>
        <taxon>Bacteria</taxon>
        <taxon>Bacillati</taxon>
        <taxon>Bacillota</taxon>
        <taxon>Bacilli</taxon>
        <taxon>Bacillales</taxon>
        <taxon>Paenibacillaceae</taxon>
        <taxon>Brevibacillus</taxon>
    </lineage>
</organism>
<keyword evidence="1" id="KW-1133">Transmembrane helix</keyword>
<dbReference type="EMBL" id="BJMH01000036">
    <property type="protein sequence ID" value="GEB35246.1"/>
    <property type="molecule type" value="Genomic_DNA"/>
</dbReference>
<dbReference type="AlphaFoldDB" id="A0A4Y3PTB8"/>
<reference evidence="2 3" key="1">
    <citation type="submission" date="2019-06" db="EMBL/GenBank/DDBJ databases">
        <title>Whole genome shotgun sequence of Brevibacillus parabrevis NBRC 12334.</title>
        <authorList>
            <person name="Hosoyama A."/>
            <person name="Uohara A."/>
            <person name="Ohji S."/>
            <person name="Ichikawa N."/>
        </authorList>
    </citation>
    <scope>NUCLEOTIDE SEQUENCE [LARGE SCALE GENOMIC DNA]</scope>
    <source>
        <strain evidence="2 3">NBRC 12334</strain>
    </source>
</reference>
<keyword evidence="1" id="KW-0472">Membrane</keyword>
<proteinExistence type="predicted"/>
<feature type="transmembrane region" description="Helical" evidence="1">
    <location>
        <begin position="30"/>
        <end position="51"/>
    </location>
</feature>
<keyword evidence="1" id="KW-0812">Transmembrane</keyword>
<accession>A0A4Y3PTB8</accession>
<dbReference type="RefSeq" id="WP_167470308.1">
    <property type="nucleotide sequence ID" value="NZ_BJMH01000036.1"/>
</dbReference>
<gene>
    <name evidence="2" type="ORF">BPA01_48260</name>
</gene>
<evidence type="ECO:0000313" key="2">
    <source>
        <dbReference type="EMBL" id="GEB35246.1"/>
    </source>
</evidence>
<feature type="transmembrane region" description="Helical" evidence="1">
    <location>
        <begin position="6"/>
        <end position="23"/>
    </location>
</feature>
<sequence length="58" mass="6660">MAYLEEGTFVAYLAFSIFFLVAYKLDQISFVAFVVSLVVTALVHAAFYLLVLKYWPIF</sequence>
<evidence type="ECO:0000313" key="3">
    <source>
        <dbReference type="Proteomes" id="UP000316882"/>
    </source>
</evidence>
<evidence type="ECO:0000256" key="1">
    <source>
        <dbReference type="SAM" id="Phobius"/>
    </source>
</evidence>
<name>A0A4Y3PTB8_BREPA</name>
<protein>
    <submittedName>
        <fullName evidence="2">Uncharacterized protein</fullName>
    </submittedName>
</protein>
<dbReference type="Proteomes" id="UP000316882">
    <property type="component" value="Unassembled WGS sequence"/>
</dbReference>
<keyword evidence="3" id="KW-1185">Reference proteome</keyword>
<comment type="caution">
    <text evidence="2">The sequence shown here is derived from an EMBL/GenBank/DDBJ whole genome shotgun (WGS) entry which is preliminary data.</text>
</comment>